<evidence type="ECO:0000256" key="2">
    <source>
        <dbReference type="ARBA" id="ARBA00023125"/>
    </source>
</evidence>
<evidence type="ECO:0000256" key="4">
    <source>
        <dbReference type="SAM" id="MobiDB-lite"/>
    </source>
</evidence>
<dbReference type="EC" id="2.1.1.-" evidence="6"/>
<evidence type="ECO:0000256" key="3">
    <source>
        <dbReference type="ARBA" id="ARBA00023163"/>
    </source>
</evidence>
<keyword evidence="2" id="KW-0238">DNA-binding</keyword>
<dbReference type="Pfam" id="PF12833">
    <property type="entry name" value="HTH_18"/>
    <property type="match status" value="1"/>
</dbReference>
<name>A0A517YEC7_9BACT</name>
<dbReference type="PROSITE" id="PS01124">
    <property type="entry name" value="HTH_ARAC_FAMILY_2"/>
    <property type="match status" value="1"/>
</dbReference>
<dbReference type="EMBL" id="CP036274">
    <property type="protein sequence ID" value="QDU28585.1"/>
    <property type="molecule type" value="Genomic_DNA"/>
</dbReference>
<dbReference type="PANTHER" id="PTHR43280:SF28">
    <property type="entry name" value="HTH-TYPE TRANSCRIPTIONAL ACTIVATOR RHAS"/>
    <property type="match status" value="1"/>
</dbReference>
<dbReference type="Gene3D" id="3.30.450.20">
    <property type="entry name" value="PAS domain"/>
    <property type="match status" value="1"/>
</dbReference>
<dbReference type="OrthoDB" id="9806208at2"/>
<dbReference type="InterPro" id="IPR035965">
    <property type="entry name" value="PAS-like_dom_sf"/>
</dbReference>
<evidence type="ECO:0000313" key="6">
    <source>
        <dbReference type="EMBL" id="QDU28585.1"/>
    </source>
</evidence>
<dbReference type="PROSITE" id="PS00041">
    <property type="entry name" value="HTH_ARAC_FAMILY_1"/>
    <property type="match status" value="1"/>
</dbReference>
<keyword evidence="3" id="KW-0804">Transcription</keyword>
<dbReference type="Proteomes" id="UP000315017">
    <property type="component" value="Chromosome"/>
</dbReference>
<evidence type="ECO:0000259" key="5">
    <source>
        <dbReference type="PROSITE" id="PS01124"/>
    </source>
</evidence>
<dbReference type="PANTHER" id="PTHR43280">
    <property type="entry name" value="ARAC-FAMILY TRANSCRIPTIONAL REGULATOR"/>
    <property type="match status" value="1"/>
</dbReference>
<dbReference type="SUPFAM" id="SSF55785">
    <property type="entry name" value="PYP-like sensor domain (PAS domain)"/>
    <property type="match status" value="1"/>
</dbReference>
<proteinExistence type="predicted"/>
<evidence type="ECO:0000256" key="1">
    <source>
        <dbReference type="ARBA" id="ARBA00023015"/>
    </source>
</evidence>
<dbReference type="GO" id="GO:0003700">
    <property type="term" value="F:DNA-binding transcription factor activity"/>
    <property type="evidence" value="ECO:0007669"/>
    <property type="project" value="InterPro"/>
</dbReference>
<accession>A0A517YEC7</accession>
<reference evidence="6 7" key="1">
    <citation type="submission" date="2019-02" db="EMBL/GenBank/DDBJ databases">
        <title>Deep-cultivation of Planctomycetes and their phenomic and genomic characterization uncovers novel biology.</title>
        <authorList>
            <person name="Wiegand S."/>
            <person name="Jogler M."/>
            <person name="Boedeker C."/>
            <person name="Pinto D."/>
            <person name="Vollmers J."/>
            <person name="Rivas-Marin E."/>
            <person name="Kohn T."/>
            <person name="Peeters S.H."/>
            <person name="Heuer A."/>
            <person name="Rast P."/>
            <person name="Oberbeckmann S."/>
            <person name="Bunk B."/>
            <person name="Jeske O."/>
            <person name="Meyerdierks A."/>
            <person name="Storesund J.E."/>
            <person name="Kallscheuer N."/>
            <person name="Luecker S."/>
            <person name="Lage O.M."/>
            <person name="Pohl T."/>
            <person name="Merkel B.J."/>
            <person name="Hornburger P."/>
            <person name="Mueller R.-W."/>
            <person name="Bruemmer F."/>
            <person name="Labrenz M."/>
            <person name="Spormann A.M."/>
            <person name="Op den Camp H."/>
            <person name="Overmann J."/>
            <person name="Amann R."/>
            <person name="Jetten M.S.M."/>
            <person name="Mascher T."/>
            <person name="Medema M.H."/>
            <person name="Devos D.P."/>
            <person name="Kaster A.-K."/>
            <person name="Ovreas L."/>
            <person name="Rohde M."/>
            <person name="Galperin M.Y."/>
            <person name="Jogler C."/>
        </authorList>
    </citation>
    <scope>NUCLEOTIDE SEQUENCE [LARGE SCALE GENOMIC DNA]</scope>
    <source>
        <strain evidence="6 7">ETA_A8</strain>
    </source>
</reference>
<keyword evidence="6" id="KW-0808">Transferase</keyword>
<gene>
    <name evidence="6" type="primary">adaA</name>
    <name evidence="6" type="ORF">ETAA8_36880</name>
</gene>
<dbReference type="InterPro" id="IPR013656">
    <property type="entry name" value="PAS_4"/>
</dbReference>
<organism evidence="6 7">
    <name type="scientific">Anatilimnocola aggregata</name>
    <dbReference type="NCBI Taxonomy" id="2528021"/>
    <lineage>
        <taxon>Bacteria</taxon>
        <taxon>Pseudomonadati</taxon>
        <taxon>Planctomycetota</taxon>
        <taxon>Planctomycetia</taxon>
        <taxon>Pirellulales</taxon>
        <taxon>Pirellulaceae</taxon>
        <taxon>Anatilimnocola</taxon>
    </lineage>
</organism>
<dbReference type="GO" id="GO:0032259">
    <property type="term" value="P:methylation"/>
    <property type="evidence" value="ECO:0007669"/>
    <property type="project" value="UniProtKB-KW"/>
</dbReference>
<dbReference type="KEGG" id="aagg:ETAA8_36880"/>
<feature type="domain" description="HTH araC/xylS-type" evidence="5">
    <location>
        <begin position="144"/>
        <end position="242"/>
    </location>
</feature>
<dbReference type="SMART" id="SM00342">
    <property type="entry name" value="HTH_ARAC"/>
    <property type="match status" value="1"/>
</dbReference>
<dbReference type="GO" id="GO:0043565">
    <property type="term" value="F:sequence-specific DNA binding"/>
    <property type="evidence" value="ECO:0007669"/>
    <property type="project" value="InterPro"/>
</dbReference>
<dbReference type="Gene3D" id="1.10.10.60">
    <property type="entry name" value="Homeodomain-like"/>
    <property type="match status" value="1"/>
</dbReference>
<feature type="compositionally biased region" description="Basic and acidic residues" evidence="4">
    <location>
        <begin position="248"/>
        <end position="258"/>
    </location>
</feature>
<protein>
    <submittedName>
        <fullName evidence="6">Bifunctional transcriptional activator/DNA repair enzyme AdaA</fullName>
        <ecNumber evidence="6">2.1.1.-</ecNumber>
    </submittedName>
</protein>
<dbReference type="AlphaFoldDB" id="A0A517YEC7"/>
<dbReference type="InterPro" id="IPR020449">
    <property type="entry name" value="Tscrpt_reg_AraC-type_HTH"/>
</dbReference>
<dbReference type="SUPFAM" id="SSF46689">
    <property type="entry name" value="Homeodomain-like"/>
    <property type="match status" value="2"/>
</dbReference>
<keyword evidence="7" id="KW-1185">Reference proteome</keyword>
<dbReference type="Pfam" id="PF08448">
    <property type="entry name" value="PAS_4"/>
    <property type="match status" value="1"/>
</dbReference>
<keyword evidence="1" id="KW-0805">Transcription regulation</keyword>
<dbReference type="InterPro" id="IPR018062">
    <property type="entry name" value="HTH_AraC-typ_CS"/>
</dbReference>
<keyword evidence="6" id="KW-0489">Methyltransferase</keyword>
<feature type="region of interest" description="Disordered" evidence="4">
    <location>
        <begin position="236"/>
        <end position="258"/>
    </location>
</feature>
<dbReference type="InterPro" id="IPR018060">
    <property type="entry name" value="HTH_AraC"/>
</dbReference>
<dbReference type="RefSeq" id="WP_145091108.1">
    <property type="nucleotide sequence ID" value="NZ_CP036274.1"/>
</dbReference>
<dbReference type="PRINTS" id="PR00032">
    <property type="entry name" value="HTHARAC"/>
</dbReference>
<sequence>MTLVSPALDQIRLDVSTRQLFELLPDVSFFIKDKAGRLIHCNEVHRRGIFRYGNADDLYGKANHDFFPNALANSFAEDDQRVIRDGESIVEQCELNITSAGSLSWFCTTKVPARDCHGKIVGLVGISRRLEAADHRIGDFELLSAALDHIQKNFSQQIRVQTLAAACQLTEATFRREFEKLFRMTPLQFILRLRLHEACLRLSANSDSIGDIAYQCGFDDQNYFARFFKRTMNMTPSEFRARQNPRQDSTRPENRSEK</sequence>
<dbReference type="InterPro" id="IPR009057">
    <property type="entry name" value="Homeodomain-like_sf"/>
</dbReference>
<dbReference type="GO" id="GO:0008168">
    <property type="term" value="F:methyltransferase activity"/>
    <property type="evidence" value="ECO:0007669"/>
    <property type="project" value="UniProtKB-KW"/>
</dbReference>
<evidence type="ECO:0000313" key="7">
    <source>
        <dbReference type="Proteomes" id="UP000315017"/>
    </source>
</evidence>